<dbReference type="AlphaFoldDB" id="A0A8J2Y8H3"/>
<evidence type="ECO:0000313" key="2">
    <source>
        <dbReference type="Proteomes" id="UP000625210"/>
    </source>
</evidence>
<comment type="caution">
    <text evidence="1">The sequence shown here is derived from an EMBL/GenBank/DDBJ whole genome shotgun (WGS) entry which is preliminary data.</text>
</comment>
<protein>
    <submittedName>
        <fullName evidence="1">Uncharacterized protein</fullName>
    </submittedName>
</protein>
<dbReference type="Proteomes" id="UP000625210">
    <property type="component" value="Unassembled WGS sequence"/>
</dbReference>
<name>A0A8J2Y8H3_9BACL</name>
<reference evidence="1" key="1">
    <citation type="journal article" date="2014" name="Int. J. Syst. Evol. Microbiol.">
        <title>Complete genome sequence of Corynebacterium casei LMG S-19264T (=DSM 44701T), isolated from a smear-ripened cheese.</title>
        <authorList>
            <consortium name="US DOE Joint Genome Institute (JGI-PGF)"/>
            <person name="Walter F."/>
            <person name="Albersmeier A."/>
            <person name="Kalinowski J."/>
            <person name="Ruckert C."/>
        </authorList>
    </citation>
    <scope>NUCLEOTIDE SEQUENCE</scope>
    <source>
        <strain evidence="1">CGMCC 1.15179</strain>
    </source>
</reference>
<gene>
    <name evidence="1" type="ORF">GCM10011571_01260</name>
</gene>
<sequence>MDMILLRYLGPNDMIMDVIDTGSRMLDVFFSHTYRIAIVVVFGYISCDSL</sequence>
<organism evidence="1 2">
    <name type="scientific">Marinithermofilum abyssi</name>
    <dbReference type="NCBI Taxonomy" id="1571185"/>
    <lineage>
        <taxon>Bacteria</taxon>
        <taxon>Bacillati</taxon>
        <taxon>Bacillota</taxon>
        <taxon>Bacilli</taxon>
        <taxon>Bacillales</taxon>
        <taxon>Thermoactinomycetaceae</taxon>
        <taxon>Marinithermofilum</taxon>
    </lineage>
</organism>
<proteinExistence type="predicted"/>
<keyword evidence="2" id="KW-1185">Reference proteome</keyword>
<reference evidence="1" key="2">
    <citation type="submission" date="2020-09" db="EMBL/GenBank/DDBJ databases">
        <authorList>
            <person name="Sun Q."/>
            <person name="Zhou Y."/>
        </authorList>
    </citation>
    <scope>NUCLEOTIDE SEQUENCE</scope>
    <source>
        <strain evidence="1">CGMCC 1.15179</strain>
    </source>
</reference>
<evidence type="ECO:0000313" key="1">
    <source>
        <dbReference type="EMBL" id="GGE04058.1"/>
    </source>
</evidence>
<accession>A0A8J2Y8H3</accession>
<dbReference type="EMBL" id="BMHQ01000001">
    <property type="protein sequence ID" value="GGE04058.1"/>
    <property type="molecule type" value="Genomic_DNA"/>
</dbReference>